<proteinExistence type="predicted"/>
<reference evidence="1" key="1">
    <citation type="journal article" date="2015" name="Nature">
        <title>Complex archaea that bridge the gap between prokaryotes and eukaryotes.</title>
        <authorList>
            <person name="Spang A."/>
            <person name="Saw J.H."/>
            <person name="Jorgensen S.L."/>
            <person name="Zaremba-Niedzwiedzka K."/>
            <person name="Martijn J."/>
            <person name="Lind A.E."/>
            <person name="van Eijk R."/>
            <person name="Schleper C."/>
            <person name="Guy L."/>
            <person name="Ettema T.J."/>
        </authorList>
    </citation>
    <scope>NUCLEOTIDE SEQUENCE</scope>
</reference>
<comment type="caution">
    <text evidence="1">The sequence shown here is derived from an EMBL/GenBank/DDBJ whole genome shotgun (WGS) entry which is preliminary data.</text>
</comment>
<protein>
    <submittedName>
        <fullName evidence="1">Uncharacterized protein</fullName>
    </submittedName>
</protein>
<dbReference type="AlphaFoldDB" id="A0A0F9RYW2"/>
<dbReference type="EMBL" id="LAZR01002434">
    <property type="protein sequence ID" value="KKN30111.1"/>
    <property type="molecule type" value="Genomic_DNA"/>
</dbReference>
<gene>
    <name evidence="1" type="ORF">LCGC14_0837390</name>
</gene>
<organism evidence="1">
    <name type="scientific">marine sediment metagenome</name>
    <dbReference type="NCBI Taxonomy" id="412755"/>
    <lineage>
        <taxon>unclassified sequences</taxon>
        <taxon>metagenomes</taxon>
        <taxon>ecological metagenomes</taxon>
    </lineage>
</organism>
<accession>A0A0F9RYW2</accession>
<name>A0A0F9RYW2_9ZZZZ</name>
<evidence type="ECO:0000313" key="1">
    <source>
        <dbReference type="EMBL" id="KKN30111.1"/>
    </source>
</evidence>
<sequence length="60" mass="6462">MEETIEYPALAVCIVVIAEALEKPPLKVAPALLAQAKELGMSAEELIHRQYKTAVDIKGG</sequence>